<dbReference type="PANTHER" id="PTHR43289">
    <property type="entry name" value="MITOGEN-ACTIVATED PROTEIN KINASE KINASE KINASE 20-RELATED"/>
    <property type="match status" value="1"/>
</dbReference>
<protein>
    <recommendedName>
        <fullName evidence="1">non-specific serine/threonine protein kinase</fullName>
        <ecNumber evidence="1">2.7.11.1</ecNumber>
    </recommendedName>
</protein>
<comment type="caution">
    <text evidence="10">The sequence shown here is derived from an EMBL/GenBank/DDBJ whole genome shotgun (WGS) entry which is preliminary data.</text>
</comment>
<dbReference type="InterPro" id="IPR008979">
    <property type="entry name" value="Galactose-bd-like_sf"/>
</dbReference>
<feature type="domain" description="Protein kinase" evidence="9">
    <location>
        <begin position="16"/>
        <end position="259"/>
    </location>
</feature>
<evidence type="ECO:0000256" key="8">
    <source>
        <dbReference type="SAM" id="MobiDB-lite"/>
    </source>
</evidence>
<feature type="region of interest" description="Disordered" evidence="8">
    <location>
        <begin position="353"/>
        <end position="449"/>
    </location>
</feature>
<feature type="region of interest" description="Disordered" evidence="8">
    <location>
        <begin position="285"/>
        <end position="328"/>
    </location>
</feature>
<name>A0ABS7RGJ7_9ACTN</name>
<dbReference type="GO" id="GO:0016301">
    <property type="term" value="F:kinase activity"/>
    <property type="evidence" value="ECO:0007669"/>
    <property type="project" value="UniProtKB-KW"/>
</dbReference>
<gene>
    <name evidence="10" type="ORF">K1X13_04910</name>
</gene>
<dbReference type="Proteomes" id="UP000754710">
    <property type="component" value="Unassembled WGS sequence"/>
</dbReference>
<dbReference type="SUPFAM" id="SSF49785">
    <property type="entry name" value="Galactose-binding domain-like"/>
    <property type="match status" value="1"/>
</dbReference>
<evidence type="ECO:0000256" key="1">
    <source>
        <dbReference type="ARBA" id="ARBA00012513"/>
    </source>
</evidence>
<evidence type="ECO:0000256" key="3">
    <source>
        <dbReference type="ARBA" id="ARBA00022679"/>
    </source>
</evidence>
<dbReference type="Gene3D" id="1.10.510.10">
    <property type="entry name" value="Transferase(Phosphotransferase) domain 1"/>
    <property type="match status" value="1"/>
</dbReference>
<evidence type="ECO:0000313" key="10">
    <source>
        <dbReference type="EMBL" id="MBY9074161.1"/>
    </source>
</evidence>
<keyword evidence="5 10" id="KW-0418">Kinase</keyword>
<dbReference type="Gene3D" id="3.30.200.20">
    <property type="entry name" value="Phosphorylase Kinase, domain 1"/>
    <property type="match status" value="1"/>
</dbReference>
<sequence>MADKSIGHGTVLAGRFRLEDLVTETDGAKFWRATDLILARSVAVNVVDSADPRSEGLLSAARTSATVTDGHFLRVLDAAEEDGFVYVVHEWGNGVSLDKMLLEGPLPPRRAAWLVKEVADAITTAHTHGIAHGRLIPENVMVTEAGAVKLIGFVVDRVLHGRQEPVAEGEPPLSDHESDVHNLAALLYATLAGRWPGTEGSRIPQAPRDHGRIMRPRQVRAGVPRPLDTICDRVLNAGSDSAIPLESAHEISAALSDYIGDPVSASQASYEPTSVIDRDELARFRPQTDEEARTGRFAVSAADAGGGTDDPEATRAVPRPGAAGAAAGAGDLDATQAGAPLFFDDDTGVGWVGGDSRGLRSDEDDRAGDEPGRRSGRATPPPPPPLEEPEARPLFAPGPPRAAATRRDPAPDEPVAPVLGMHSTHGTGSLPPVWGPDAAEPEPDRGWEERDSSREWLKLAAIVAACLLLVLAIVVAFNLGRGSGGSGTEAGPEASPSASPTGPSKPLQIASVSDFDPLASPAEENPEQALLAIDGDPSTSWQTSTYYGNPRLGLLKDGVGLMVDLGSTSTVSDVAVTLEGKPTDVELLAAGPEADEPTDVTGLDEVASQQGVGGRVDLSPNRPVTTRYLVVWLTSLPPADDGFRGEVAEIVVRP</sequence>
<accession>A0ABS7RGJ7</accession>
<dbReference type="PROSITE" id="PS50011">
    <property type="entry name" value="PROTEIN_KINASE_DOM"/>
    <property type="match status" value="1"/>
</dbReference>
<keyword evidence="6" id="KW-0067">ATP-binding</keyword>
<dbReference type="Gene3D" id="2.60.120.260">
    <property type="entry name" value="Galactose-binding domain-like"/>
    <property type="match status" value="1"/>
</dbReference>
<feature type="compositionally biased region" description="Basic and acidic residues" evidence="8">
    <location>
        <begin position="357"/>
        <end position="373"/>
    </location>
</feature>
<evidence type="ECO:0000256" key="6">
    <source>
        <dbReference type="ARBA" id="ARBA00022840"/>
    </source>
</evidence>
<reference evidence="10 11" key="1">
    <citation type="submission" date="2021-08" db="EMBL/GenBank/DDBJ databases">
        <title>Nocardioides bacterium WL0053 sp. nov., isolated from the sediment.</title>
        <authorList>
            <person name="Wang L."/>
            <person name="Zhang D."/>
            <person name="Zhang A."/>
        </authorList>
    </citation>
    <scope>NUCLEOTIDE SEQUENCE [LARGE SCALE GENOMIC DNA]</scope>
    <source>
        <strain evidence="10 11">WL0053</strain>
    </source>
</reference>
<dbReference type="PANTHER" id="PTHR43289:SF6">
    <property type="entry name" value="SERINE_THREONINE-PROTEIN KINASE NEKL-3"/>
    <property type="match status" value="1"/>
</dbReference>
<evidence type="ECO:0000259" key="9">
    <source>
        <dbReference type="PROSITE" id="PS50011"/>
    </source>
</evidence>
<proteinExistence type="predicted"/>
<keyword evidence="11" id="KW-1185">Reference proteome</keyword>
<dbReference type="EMBL" id="JAIEZQ010000001">
    <property type="protein sequence ID" value="MBY9074161.1"/>
    <property type="molecule type" value="Genomic_DNA"/>
</dbReference>
<evidence type="ECO:0000256" key="2">
    <source>
        <dbReference type="ARBA" id="ARBA00022527"/>
    </source>
</evidence>
<feature type="compositionally biased region" description="Basic and acidic residues" evidence="8">
    <location>
        <begin position="285"/>
        <end position="294"/>
    </location>
</feature>
<dbReference type="InterPro" id="IPR011009">
    <property type="entry name" value="Kinase-like_dom_sf"/>
</dbReference>
<dbReference type="SUPFAM" id="SSF56112">
    <property type="entry name" value="Protein kinase-like (PK-like)"/>
    <property type="match status" value="1"/>
</dbReference>
<dbReference type="RefSeq" id="WP_221023869.1">
    <property type="nucleotide sequence ID" value="NZ_JAIEZQ010000001.1"/>
</dbReference>
<dbReference type="Pfam" id="PF00069">
    <property type="entry name" value="Pkinase"/>
    <property type="match status" value="1"/>
</dbReference>
<keyword evidence="7" id="KW-0675">Receptor</keyword>
<evidence type="ECO:0000256" key="4">
    <source>
        <dbReference type="ARBA" id="ARBA00022741"/>
    </source>
</evidence>
<dbReference type="SMART" id="SM00220">
    <property type="entry name" value="S_TKc"/>
    <property type="match status" value="1"/>
</dbReference>
<dbReference type="CDD" id="cd13973">
    <property type="entry name" value="PK_MviN-like"/>
    <property type="match status" value="1"/>
</dbReference>
<evidence type="ECO:0000313" key="11">
    <source>
        <dbReference type="Proteomes" id="UP000754710"/>
    </source>
</evidence>
<keyword evidence="4" id="KW-0547">Nucleotide-binding</keyword>
<organism evidence="10 11">
    <name type="scientific">Nocardioides jiangsuensis</name>
    <dbReference type="NCBI Taxonomy" id="2866161"/>
    <lineage>
        <taxon>Bacteria</taxon>
        <taxon>Bacillati</taxon>
        <taxon>Actinomycetota</taxon>
        <taxon>Actinomycetes</taxon>
        <taxon>Propionibacteriales</taxon>
        <taxon>Nocardioidaceae</taxon>
        <taxon>Nocardioides</taxon>
    </lineage>
</organism>
<feature type="region of interest" description="Disordered" evidence="8">
    <location>
        <begin position="483"/>
        <end position="509"/>
    </location>
</feature>
<dbReference type="InterPro" id="IPR000719">
    <property type="entry name" value="Prot_kinase_dom"/>
</dbReference>
<dbReference type="EC" id="2.7.11.1" evidence="1"/>
<evidence type="ECO:0000256" key="7">
    <source>
        <dbReference type="ARBA" id="ARBA00023170"/>
    </source>
</evidence>
<evidence type="ECO:0000256" key="5">
    <source>
        <dbReference type="ARBA" id="ARBA00022777"/>
    </source>
</evidence>
<keyword evidence="3" id="KW-0808">Transferase</keyword>
<keyword evidence="2" id="KW-0723">Serine/threonine-protein kinase</keyword>
<feature type="compositionally biased region" description="Low complexity" evidence="8">
    <location>
        <begin position="314"/>
        <end position="328"/>
    </location>
</feature>